<evidence type="ECO:0000313" key="10">
    <source>
        <dbReference type="EMBL" id="CAG7729580.1"/>
    </source>
</evidence>
<dbReference type="PANTHER" id="PTHR23001:SF7">
    <property type="entry name" value="EUKARYOTIC TRANSLATION INITIATION FACTOR 5"/>
    <property type="match status" value="1"/>
</dbReference>
<keyword evidence="7" id="KW-0342">GTP-binding</keyword>
<dbReference type="EMBL" id="CAJVCH010180843">
    <property type="protein sequence ID" value="CAG7729580.1"/>
    <property type="molecule type" value="Genomic_DNA"/>
</dbReference>
<dbReference type="GO" id="GO:0071074">
    <property type="term" value="F:eukaryotic initiation factor eIF2 binding"/>
    <property type="evidence" value="ECO:0007669"/>
    <property type="project" value="TreeGrafter"/>
</dbReference>
<comment type="similarity">
    <text evidence="1">Belongs to the eIF-2-beta/eIF-5 family.</text>
</comment>
<keyword evidence="4" id="KW-0597">Phosphoprotein</keyword>
<dbReference type="SMART" id="SM00653">
    <property type="entry name" value="eIF2B_5"/>
    <property type="match status" value="1"/>
</dbReference>
<dbReference type="InterPro" id="IPR045196">
    <property type="entry name" value="IF2/IF5"/>
</dbReference>
<dbReference type="GO" id="GO:0003743">
    <property type="term" value="F:translation initiation factor activity"/>
    <property type="evidence" value="ECO:0007669"/>
    <property type="project" value="UniProtKB-KW"/>
</dbReference>
<dbReference type="PROSITE" id="PS51363">
    <property type="entry name" value="W2"/>
    <property type="match status" value="1"/>
</dbReference>
<keyword evidence="5" id="KW-0547">Nucleotide-binding</keyword>
<dbReference type="GO" id="GO:0005092">
    <property type="term" value="F:GDP-dissociation inhibitor activity"/>
    <property type="evidence" value="ECO:0007669"/>
    <property type="project" value="TreeGrafter"/>
</dbReference>
<evidence type="ECO:0000256" key="7">
    <source>
        <dbReference type="ARBA" id="ARBA00023134"/>
    </source>
</evidence>
<evidence type="ECO:0000313" key="11">
    <source>
        <dbReference type="Proteomes" id="UP000708208"/>
    </source>
</evidence>
<sequence length="450" mass="50921">MSLNVNRSVTDTFYRYKMPKLLAKVEGKGNGIKTVIVNMVDIAKSLGRPPTYPTKYFGCELGAQTQFDFKDERYIVNGSHEATKLQDLLDGFIRKFVLCPECDNPETVLSVQVKKNTLSQSCKACGHSGLIKGGHRLITYIIKNPPNVNPASQGASLTKGKRSEKRNKKNGTENGGSPQNGSDDGEWNDSVNKNNKNIEEDDDDDWAEDVSEEAVRRRQAELSEGVKSLAVFDDAEKPEKDRMDLFYKFLQLKMSSNLGSKLNETDKELLSEAERLDVRAKSALILAELLFDKNILQQIKTYKRILLRFCHENPKTQKYLLGGIEQVIQLHKELLLPKVAHIFKSLYDEDILDEEVLLEWHSKVSKKYVSKELSTEIHAKAEPFIKWLKEAEEEESEDEESEGDVEIEYDDRARISSLKEQVAAPAASANSNQKLKNGDDDDDELDIDDI</sequence>
<dbReference type="GO" id="GO:0001732">
    <property type="term" value="P:formation of cytoplasmic translation initiation complex"/>
    <property type="evidence" value="ECO:0007669"/>
    <property type="project" value="TreeGrafter"/>
</dbReference>
<dbReference type="FunFam" id="2.20.25.350:FF:000001">
    <property type="entry name" value="Eukaryotic translation initiation factor 5"/>
    <property type="match status" value="1"/>
</dbReference>
<feature type="compositionally biased region" description="Acidic residues" evidence="8">
    <location>
        <begin position="391"/>
        <end position="409"/>
    </location>
</feature>
<feature type="region of interest" description="Disordered" evidence="8">
    <location>
        <begin position="144"/>
        <end position="213"/>
    </location>
</feature>
<feature type="domain" description="W2" evidence="9">
    <location>
        <begin position="236"/>
        <end position="398"/>
    </location>
</feature>
<dbReference type="Pfam" id="PF02020">
    <property type="entry name" value="W2"/>
    <property type="match status" value="1"/>
</dbReference>
<protein>
    <recommendedName>
        <fullName evidence="2">Eukaryotic translation initiation factor 5</fullName>
    </recommendedName>
</protein>
<feature type="compositionally biased region" description="Basic residues" evidence="8">
    <location>
        <begin position="159"/>
        <end position="169"/>
    </location>
</feature>
<gene>
    <name evidence="10" type="ORF">AFUS01_LOCUS18281</name>
</gene>
<evidence type="ECO:0000256" key="4">
    <source>
        <dbReference type="ARBA" id="ARBA00022553"/>
    </source>
</evidence>
<dbReference type="AlphaFoldDB" id="A0A8J2KPG7"/>
<evidence type="ECO:0000256" key="8">
    <source>
        <dbReference type="SAM" id="MobiDB-lite"/>
    </source>
</evidence>
<keyword evidence="6" id="KW-0648">Protein biosynthesis</keyword>
<proteinExistence type="inferred from homology"/>
<evidence type="ECO:0000256" key="3">
    <source>
        <dbReference type="ARBA" id="ARBA00022540"/>
    </source>
</evidence>
<feature type="region of interest" description="Disordered" evidence="8">
    <location>
        <begin position="420"/>
        <end position="450"/>
    </location>
</feature>
<feature type="compositionally biased region" description="Acidic residues" evidence="8">
    <location>
        <begin position="199"/>
        <end position="212"/>
    </location>
</feature>
<organism evidence="10 11">
    <name type="scientific">Allacma fusca</name>
    <dbReference type="NCBI Taxonomy" id="39272"/>
    <lineage>
        <taxon>Eukaryota</taxon>
        <taxon>Metazoa</taxon>
        <taxon>Ecdysozoa</taxon>
        <taxon>Arthropoda</taxon>
        <taxon>Hexapoda</taxon>
        <taxon>Collembola</taxon>
        <taxon>Symphypleona</taxon>
        <taxon>Sminthuridae</taxon>
        <taxon>Allacma</taxon>
    </lineage>
</organism>
<dbReference type="GO" id="GO:0005829">
    <property type="term" value="C:cytosol"/>
    <property type="evidence" value="ECO:0007669"/>
    <property type="project" value="TreeGrafter"/>
</dbReference>
<dbReference type="Pfam" id="PF01873">
    <property type="entry name" value="eIF-5_eIF-2B"/>
    <property type="match status" value="1"/>
</dbReference>
<evidence type="ECO:0000256" key="2">
    <source>
        <dbReference type="ARBA" id="ARBA00018059"/>
    </source>
</evidence>
<feature type="region of interest" description="Disordered" evidence="8">
    <location>
        <begin position="391"/>
        <end position="410"/>
    </location>
</feature>
<reference evidence="10" key="1">
    <citation type="submission" date="2021-06" db="EMBL/GenBank/DDBJ databases">
        <authorList>
            <person name="Hodson N. C."/>
            <person name="Mongue J. A."/>
            <person name="Jaron S. K."/>
        </authorList>
    </citation>
    <scope>NUCLEOTIDE SEQUENCE</scope>
</reference>
<name>A0A8J2KPG7_9HEXA</name>
<keyword evidence="3" id="KW-0396">Initiation factor</keyword>
<dbReference type="PANTHER" id="PTHR23001">
    <property type="entry name" value="EUKARYOTIC TRANSLATION INITIATION FACTOR"/>
    <property type="match status" value="1"/>
</dbReference>
<feature type="compositionally biased region" description="Acidic residues" evidence="8">
    <location>
        <begin position="439"/>
        <end position="450"/>
    </location>
</feature>
<dbReference type="OrthoDB" id="10250831at2759"/>
<dbReference type="SMART" id="SM00515">
    <property type="entry name" value="eIF5C"/>
    <property type="match status" value="1"/>
</dbReference>
<dbReference type="InterPro" id="IPR003307">
    <property type="entry name" value="W2_domain"/>
</dbReference>
<accession>A0A8J2KPG7</accession>
<evidence type="ECO:0000259" key="9">
    <source>
        <dbReference type="PROSITE" id="PS51363"/>
    </source>
</evidence>
<dbReference type="GO" id="GO:0005525">
    <property type="term" value="F:GTP binding"/>
    <property type="evidence" value="ECO:0007669"/>
    <property type="project" value="UniProtKB-KW"/>
</dbReference>
<dbReference type="CDD" id="cd11561">
    <property type="entry name" value="W2_eIF5"/>
    <property type="match status" value="1"/>
</dbReference>
<keyword evidence="11" id="KW-1185">Reference proteome</keyword>
<evidence type="ECO:0000256" key="5">
    <source>
        <dbReference type="ARBA" id="ARBA00022741"/>
    </source>
</evidence>
<dbReference type="InterPro" id="IPR002735">
    <property type="entry name" value="Transl_init_fac_IF2/IF5_dom"/>
</dbReference>
<comment type="caution">
    <text evidence="10">The sequence shown here is derived from an EMBL/GenBank/DDBJ whole genome shotgun (WGS) entry which is preliminary data.</text>
</comment>
<evidence type="ECO:0000256" key="1">
    <source>
        <dbReference type="ARBA" id="ARBA00010397"/>
    </source>
</evidence>
<dbReference type="Proteomes" id="UP000708208">
    <property type="component" value="Unassembled WGS sequence"/>
</dbReference>
<dbReference type="FunFam" id="1.25.40.180:FF:000018">
    <property type="entry name" value="eukaryotic translation initiation factor 5"/>
    <property type="match status" value="1"/>
</dbReference>
<dbReference type="FunFam" id="3.30.30.170:FF:000002">
    <property type="entry name" value="Eukaryotic translation initiation factor 5"/>
    <property type="match status" value="1"/>
</dbReference>
<evidence type="ECO:0000256" key="6">
    <source>
        <dbReference type="ARBA" id="ARBA00022917"/>
    </source>
</evidence>